<name>A0A2V2N7U5_9EURY</name>
<evidence type="ECO:0000313" key="15">
    <source>
        <dbReference type="Proteomes" id="UP000245657"/>
    </source>
</evidence>
<dbReference type="GeneID" id="97547793"/>
<comment type="subcellular location">
    <subcellularLocation>
        <location evidence="2">Cell membrane</location>
        <topology evidence="2">Multi-pass membrane protein</topology>
    </subcellularLocation>
</comment>
<evidence type="ECO:0000256" key="4">
    <source>
        <dbReference type="ARBA" id="ARBA00022475"/>
    </source>
</evidence>
<keyword evidence="8" id="KW-0418">Kinase</keyword>
<evidence type="ECO:0000256" key="10">
    <source>
        <dbReference type="ARBA" id="ARBA00023012"/>
    </source>
</evidence>
<comment type="catalytic activity">
    <reaction evidence="1">
        <text>ATP + protein L-histidine = ADP + protein N-phospho-L-histidine.</text>
        <dbReference type="EC" id="2.7.13.3"/>
    </reaction>
</comment>
<evidence type="ECO:0000259" key="13">
    <source>
        <dbReference type="PROSITE" id="PS50885"/>
    </source>
</evidence>
<dbReference type="Pfam" id="PF00672">
    <property type="entry name" value="HAMP"/>
    <property type="match status" value="1"/>
</dbReference>
<dbReference type="EC" id="2.7.13.3" evidence="3"/>
<dbReference type="GO" id="GO:0005524">
    <property type="term" value="F:ATP binding"/>
    <property type="evidence" value="ECO:0007669"/>
    <property type="project" value="UniProtKB-KW"/>
</dbReference>
<dbReference type="RefSeq" id="WP_109968807.1">
    <property type="nucleotide sequence ID" value="NZ_CP176093.1"/>
</dbReference>
<dbReference type="SUPFAM" id="SSF158472">
    <property type="entry name" value="HAMP domain-like"/>
    <property type="match status" value="1"/>
</dbReference>
<dbReference type="SMART" id="SM00304">
    <property type="entry name" value="HAMP"/>
    <property type="match status" value="1"/>
</dbReference>
<proteinExistence type="predicted"/>
<dbReference type="AlphaFoldDB" id="A0A2V2N7U5"/>
<evidence type="ECO:0000256" key="2">
    <source>
        <dbReference type="ARBA" id="ARBA00004651"/>
    </source>
</evidence>
<evidence type="ECO:0000256" key="8">
    <source>
        <dbReference type="ARBA" id="ARBA00022777"/>
    </source>
</evidence>
<keyword evidence="4" id="KW-1003">Cell membrane</keyword>
<feature type="transmembrane region" description="Helical" evidence="12">
    <location>
        <begin position="303"/>
        <end position="325"/>
    </location>
</feature>
<keyword evidence="11 12" id="KW-0472">Membrane</keyword>
<evidence type="ECO:0000256" key="11">
    <source>
        <dbReference type="ARBA" id="ARBA00023136"/>
    </source>
</evidence>
<dbReference type="InterPro" id="IPR003660">
    <property type="entry name" value="HAMP_dom"/>
</dbReference>
<dbReference type="Proteomes" id="UP000245657">
    <property type="component" value="Unassembled WGS sequence"/>
</dbReference>
<reference evidence="14 15" key="1">
    <citation type="submission" date="2018-05" db="EMBL/GenBank/DDBJ databases">
        <title>Draft genome of Methanospirillum lacunae Ki8-1.</title>
        <authorList>
            <person name="Dueholm M.S."/>
            <person name="Nielsen P.H."/>
            <person name="Bakmann L.F."/>
            <person name="Otzen D.E."/>
        </authorList>
    </citation>
    <scope>NUCLEOTIDE SEQUENCE [LARGE SCALE GENOMIC DNA]</scope>
    <source>
        <strain evidence="14 15">Ki8-1</strain>
    </source>
</reference>
<dbReference type="PANTHER" id="PTHR45528">
    <property type="entry name" value="SENSOR HISTIDINE KINASE CPXA"/>
    <property type="match status" value="1"/>
</dbReference>
<keyword evidence="6" id="KW-0808">Transferase</keyword>
<dbReference type="GO" id="GO:0000160">
    <property type="term" value="P:phosphorelay signal transduction system"/>
    <property type="evidence" value="ECO:0007669"/>
    <property type="project" value="UniProtKB-KW"/>
</dbReference>
<evidence type="ECO:0000256" key="7">
    <source>
        <dbReference type="ARBA" id="ARBA00022741"/>
    </source>
</evidence>
<dbReference type="GO" id="GO:0004673">
    <property type="term" value="F:protein histidine kinase activity"/>
    <property type="evidence" value="ECO:0007669"/>
    <property type="project" value="UniProtKB-EC"/>
</dbReference>
<sequence length="400" mass="44754">MNQSNITLKRRLSLLLFVIILISTASTGIGVGLYSYKQNLDLIDSTISSVQQETQDRSEAFFLILAGAEPSIDSEMGRGLPAISKDIGALNKSVSFVTARDLKPIAERNNVDDIYLINGSGVIFSTTYPEDQGFDLKTVGLESFLKNILNSGNSSMDRAAVNALNGEVTKYAYYSEPGSDYIIETSVQLRKALVRTLSQDFTSFLMDDFLPRIQEENPFVLDVDLFSSNTLSQYSLIHEGRKMDPEIYMQVYDKGEVRILSGNNLTVYTHFRPKEKEADYTGNLTSMIVYDISMPGRVLFETAWHTLVILILITLIAFLVSGRLFDRLVVYRLHTILNGLHRIGEGDYSVKIDDSGTDEFSRIANEINRMSGLILAREEELKNLSRDQEGVPDLSCASQK</sequence>
<evidence type="ECO:0000313" key="14">
    <source>
        <dbReference type="EMBL" id="PWR72317.1"/>
    </source>
</evidence>
<keyword evidence="12" id="KW-1133">Transmembrane helix</keyword>
<gene>
    <name evidence="14" type="ORF">DK846_10120</name>
</gene>
<evidence type="ECO:0000256" key="12">
    <source>
        <dbReference type="SAM" id="Phobius"/>
    </source>
</evidence>
<keyword evidence="9" id="KW-0067">ATP-binding</keyword>
<dbReference type="PROSITE" id="PS50885">
    <property type="entry name" value="HAMP"/>
    <property type="match status" value="1"/>
</dbReference>
<feature type="transmembrane region" description="Helical" evidence="12">
    <location>
        <begin position="12"/>
        <end position="36"/>
    </location>
</feature>
<organism evidence="14 15">
    <name type="scientific">Methanospirillum lacunae</name>
    <dbReference type="NCBI Taxonomy" id="668570"/>
    <lineage>
        <taxon>Archaea</taxon>
        <taxon>Methanobacteriati</taxon>
        <taxon>Methanobacteriota</taxon>
        <taxon>Stenosarchaea group</taxon>
        <taxon>Methanomicrobia</taxon>
        <taxon>Methanomicrobiales</taxon>
        <taxon>Methanospirillaceae</taxon>
        <taxon>Methanospirillum</taxon>
    </lineage>
</organism>
<dbReference type="CDD" id="cd06225">
    <property type="entry name" value="HAMP"/>
    <property type="match status" value="1"/>
</dbReference>
<keyword evidence="7" id="KW-0547">Nucleotide-binding</keyword>
<evidence type="ECO:0000256" key="6">
    <source>
        <dbReference type="ARBA" id="ARBA00022679"/>
    </source>
</evidence>
<dbReference type="InterPro" id="IPR050398">
    <property type="entry name" value="HssS/ArlS-like"/>
</dbReference>
<dbReference type="EMBL" id="QGMY01000007">
    <property type="protein sequence ID" value="PWR72317.1"/>
    <property type="molecule type" value="Genomic_DNA"/>
</dbReference>
<evidence type="ECO:0000256" key="9">
    <source>
        <dbReference type="ARBA" id="ARBA00022840"/>
    </source>
</evidence>
<evidence type="ECO:0000256" key="5">
    <source>
        <dbReference type="ARBA" id="ARBA00022553"/>
    </source>
</evidence>
<evidence type="ECO:0000256" key="3">
    <source>
        <dbReference type="ARBA" id="ARBA00012438"/>
    </source>
</evidence>
<keyword evidence="10" id="KW-0902">Two-component regulatory system</keyword>
<keyword evidence="12" id="KW-0812">Transmembrane</keyword>
<protein>
    <recommendedName>
        <fullName evidence="3">histidine kinase</fullName>
        <ecNumber evidence="3">2.7.13.3</ecNumber>
    </recommendedName>
</protein>
<comment type="caution">
    <text evidence="14">The sequence shown here is derived from an EMBL/GenBank/DDBJ whole genome shotgun (WGS) entry which is preliminary data.</text>
</comment>
<dbReference type="GO" id="GO:0005886">
    <property type="term" value="C:plasma membrane"/>
    <property type="evidence" value="ECO:0007669"/>
    <property type="project" value="UniProtKB-SubCell"/>
</dbReference>
<evidence type="ECO:0000256" key="1">
    <source>
        <dbReference type="ARBA" id="ARBA00000085"/>
    </source>
</evidence>
<dbReference type="PANTHER" id="PTHR45528:SF1">
    <property type="entry name" value="SENSOR HISTIDINE KINASE CPXA"/>
    <property type="match status" value="1"/>
</dbReference>
<feature type="domain" description="HAMP" evidence="13">
    <location>
        <begin position="327"/>
        <end position="379"/>
    </location>
</feature>
<keyword evidence="15" id="KW-1185">Reference proteome</keyword>
<keyword evidence="5" id="KW-0597">Phosphoprotein</keyword>
<accession>A0A2V2N7U5</accession>
<dbReference type="Gene3D" id="6.10.340.10">
    <property type="match status" value="1"/>
</dbReference>